<dbReference type="GO" id="GO:0003677">
    <property type="term" value="F:DNA binding"/>
    <property type="evidence" value="ECO:0007669"/>
    <property type="project" value="InterPro"/>
</dbReference>
<organism evidence="1 2">
    <name type="scientific">Camellia sinensis var. sinensis</name>
    <name type="common">China tea</name>
    <dbReference type="NCBI Taxonomy" id="542762"/>
    <lineage>
        <taxon>Eukaryota</taxon>
        <taxon>Viridiplantae</taxon>
        <taxon>Streptophyta</taxon>
        <taxon>Embryophyta</taxon>
        <taxon>Tracheophyta</taxon>
        <taxon>Spermatophyta</taxon>
        <taxon>Magnoliopsida</taxon>
        <taxon>eudicotyledons</taxon>
        <taxon>Gunneridae</taxon>
        <taxon>Pentapetalae</taxon>
        <taxon>asterids</taxon>
        <taxon>Ericales</taxon>
        <taxon>Theaceae</taxon>
        <taxon>Camellia</taxon>
    </lineage>
</organism>
<dbReference type="GO" id="GO:0003917">
    <property type="term" value="F:DNA topoisomerase type I (single strand cut, ATP-independent) activity"/>
    <property type="evidence" value="ECO:0007669"/>
    <property type="project" value="InterPro"/>
</dbReference>
<evidence type="ECO:0000313" key="1">
    <source>
        <dbReference type="EMBL" id="THG21678.1"/>
    </source>
</evidence>
<accession>A0A4S4EXB0</accession>
<dbReference type="PANTHER" id="PTHR42785:SF1">
    <property type="entry name" value="DNA TOPOISOMERASE"/>
    <property type="match status" value="1"/>
</dbReference>
<sequence length="194" mass="21084">MPTLADSSPISGNRYIAKTLYGDDDEEVTPQNSGTVEEPKFLGLYPGSNEKILLKNGPYGFYVQLGSCPSILANVCHIILEQTVLQPKRHSSVCGYLSIMLSYSWKGNHPDDGQPVVLKLAKFRFSIRQTHNRACTQAAADGVQVSVMTAWHEGFGDCGVIQSHKAILNAMIGSISTKSGLFRRSNPKASPVCP</sequence>
<proteinExistence type="predicted"/>
<keyword evidence="2" id="KW-1185">Reference proteome</keyword>
<dbReference type="EMBL" id="SDRB02001292">
    <property type="protein sequence ID" value="THG21678.1"/>
    <property type="molecule type" value="Genomic_DNA"/>
</dbReference>
<name>A0A4S4EXB0_CAMSN</name>
<dbReference type="Proteomes" id="UP000306102">
    <property type="component" value="Unassembled WGS sequence"/>
</dbReference>
<evidence type="ECO:0000313" key="2">
    <source>
        <dbReference type="Proteomes" id="UP000306102"/>
    </source>
</evidence>
<reference evidence="1 2" key="1">
    <citation type="journal article" date="2018" name="Proc. Natl. Acad. Sci. U.S.A.">
        <title>Draft genome sequence of Camellia sinensis var. sinensis provides insights into the evolution of the tea genome and tea quality.</title>
        <authorList>
            <person name="Wei C."/>
            <person name="Yang H."/>
            <person name="Wang S."/>
            <person name="Zhao J."/>
            <person name="Liu C."/>
            <person name="Gao L."/>
            <person name="Xia E."/>
            <person name="Lu Y."/>
            <person name="Tai Y."/>
            <person name="She G."/>
            <person name="Sun J."/>
            <person name="Cao H."/>
            <person name="Tong W."/>
            <person name="Gao Q."/>
            <person name="Li Y."/>
            <person name="Deng W."/>
            <person name="Jiang X."/>
            <person name="Wang W."/>
            <person name="Chen Q."/>
            <person name="Zhang S."/>
            <person name="Li H."/>
            <person name="Wu J."/>
            <person name="Wang P."/>
            <person name="Li P."/>
            <person name="Shi C."/>
            <person name="Zheng F."/>
            <person name="Jian J."/>
            <person name="Huang B."/>
            <person name="Shan D."/>
            <person name="Shi M."/>
            <person name="Fang C."/>
            <person name="Yue Y."/>
            <person name="Li F."/>
            <person name="Li D."/>
            <person name="Wei S."/>
            <person name="Han B."/>
            <person name="Jiang C."/>
            <person name="Yin Y."/>
            <person name="Xia T."/>
            <person name="Zhang Z."/>
            <person name="Bennetzen J.L."/>
            <person name="Zhao S."/>
            <person name="Wan X."/>
        </authorList>
    </citation>
    <scope>NUCLEOTIDE SEQUENCE [LARGE SCALE GENOMIC DNA]</scope>
    <source>
        <strain evidence="2">cv. Shuchazao</strain>
        <tissue evidence="1">Leaf</tissue>
    </source>
</reference>
<dbReference type="InterPro" id="IPR000380">
    <property type="entry name" value="Topo_IA"/>
</dbReference>
<dbReference type="GO" id="GO:0006265">
    <property type="term" value="P:DNA topological change"/>
    <property type="evidence" value="ECO:0007669"/>
    <property type="project" value="InterPro"/>
</dbReference>
<gene>
    <name evidence="1" type="ORF">TEA_000307</name>
</gene>
<dbReference type="STRING" id="542762.A0A4S4EXB0"/>
<comment type="caution">
    <text evidence="1">The sequence shown here is derived from an EMBL/GenBank/DDBJ whole genome shotgun (WGS) entry which is preliminary data.</text>
</comment>
<dbReference type="PANTHER" id="PTHR42785">
    <property type="entry name" value="DNA TOPOISOMERASE, TYPE IA, CORE"/>
    <property type="match status" value="1"/>
</dbReference>
<protein>
    <submittedName>
        <fullName evidence="1">Uncharacterized protein</fullName>
    </submittedName>
</protein>
<dbReference type="AlphaFoldDB" id="A0A4S4EXB0"/>